<evidence type="ECO:0000313" key="1">
    <source>
        <dbReference type="EMBL" id="QNF33905.1"/>
    </source>
</evidence>
<dbReference type="RefSeq" id="WP_185270387.1">
    <property type="nucleotide sequence ID" value="NZ_CP055156.1"/>
</dbReference>
<dbReference type="EMBL" id="CP055156">
    <property type="protein sequence ID" value="QNF33905.1"/>
    <property type="molecule type" value="Genomic_DNA"/>
</dbReference>
<protein>
    <submittedName>
        <fullName evidence="1">Uncharacterized protein</fullName>
    </submittedName>
</protein>
<evidence type="ECO:0000313" key="2">
    <source>
        <dbReference type="Proteomes" id="UP000515237"/>
    </source>
</evidence>
<sequence length="245" mass="27422">MLQHFKTSTILLLTAGLILLGSLVAYNMALKTEYNKGTYKDPYRNFVTLNYRNFDQIAINPASELNVKIKAGDYKVQVHKYTKEYLSFTQNGKLLQVDLAYPKEPQMQPYGDLIVITCPNLANLKTNAFFMQNGKKVISTKSWNNSTVTVEGFEQPSLNLQQDKGTTVKLSGNKLNRLEAVVGLSTGSTAYLNLDKTNQIQEANLDIRNKSELIVENLNIPKRQYHFSDSARATFSGSALGILAQ</sequence>
<gene>
    <name evidence="1" type="ORF">HUW51_14675</name>
</gene>
<accession>A0A7G7G9S1</accession>
<dbReference type="KEGG" id="aswu:HUW51_14675"/>
<dbReference type="Gene3D" id="2.160.20.120">
    <property type="match status" value="1"/>
</dbReference>
<name>A0A7G7G9S1_9BACT</name>
<keyword evidence="2" id="KW-1185">Reference proteome</keyword>
<dbReference type="AlphaFoldDB" id="A0A7G7G9S1"/>
<reference evidence="1 2" key="1">
    <citation type="journal article" date="2018" name="Int. J. Syst. Evol. Microbiol.">
        <title>Adhaeribacter swui sp. nov., isolated from wet mud.</title>
        <authorList>
            <person name="Kim D.U."/>
            <person name="Kim K.W."/>
            <person name="Kang M.S."/>
            <person name="Kim J.Y."/>
            <person name="Jang J.H."/>
            <person name="Kim M.K."/>
        </authorList>
    </citation>
    <scope>NUCLEOTIDE SEQUENCE [LARGE SCALE GENOMIC DNA]</scope>
    <source>
        <strain evidence="1 2">KCTC 52873</strain>
    </source>
</reference>
<dbReference type="Proteomes" id="UP000515237">
    <property type="component" value="Chromosome"/>
</dbReference>
<organism evidence="1 2">
    <name type="scientific">Adhaeribacter swui</name>
    <dbReference type="NCBI Taxonomy" id="2086471"/>
    <lineage>
        <taxon>Bacteria</taxon>
        <taxon>Pseudomonadati</taxon>
        <taxon>Bacteroidota</taxon>
        <taxon>Cytophagia</taxon>
        <taxon>Cytophagales</taxon>
        <taxon>Hymenobacteraceae</taxon>
        <taxon>Adhaeribacter</taxon>
    </lineage>
</organism>
<proteinExistence type="predicted"/>